<accession>W2SGI7</accession>
<proteinExistence type="predicted"/>
<evidence type="ECO:0000313" key="3">
    <source>
        <dbReference type="Proteomes" id="UP000030752"/>
    </source>
</evidence>
<dbReference type="AlphaFoldDB" id="W2SGI7"/>
<sequence length="127" mass="14139">MSHRPAIWTIFLKGARDSMSTDLCSGGWDDKSADELHRFLTGHQPQISSAQQSKDVRKEALQTGPKDSASKSGKVKQLRLYRQAQHYDGYDAFFMADHSGFLDDQIILELGFATNETLMTLVGGFLA</sequence>
<feature type="region of interest" description="Disordered" evidence="1">
    <location>
        <begin position="43"/>
        <end position="75"/>
    </location>
</feature>
<evidence type="ECO:0000256" key="1">
    <source>
        <dbReference type="SAM" id="MobiDB-lite"/>
    </source>
</evidence>
<feature type="compositionally biased region" description="Polar residues" evidence="1">
    <location>
        <begin position="43"/>
        <end position="53"/>
    </location>
</feature>
<gene>
    <name evidence="2" type="ORF">HMPREF1541_01303</name>
</gene>
<reference evidence="2 3" key="1">
    <citation type="submission" date="2013-03" db="EMBL/GenBank/DDBJ databases">
        <title>The Genome Sequence of Phialophora europaea CBS 101466.</title>
        <authorList>
            <consortium name="The Broad Institute Genomics Platform"/>
            <person name="Cuomo C."/>
            <person name="de Hoog S."/>
            <person name="Gorbushina A."/>
            <person name="Walker B."/>
            <person name="Young S.K."/>
            <person name="Zeng Q."/>
            <person name="Gargeya S."/>
            <person name="Fitzgerald M."/>
            <person name="Haas B."/>
            <person name="Abouelleil A."/>
            <person name="Allen A.W."/>
            <person name="Alvarado L."/>
            <person name="Arachchi H.M."/>
            <person name="Berlin A.M."/>
            <person name="Chapman S.B."/>
            <person name="Gainer-Dewar J."/>
            <person name="Goldberg J."/>
            <person name="Griggs A."/>
            <person name="Gujja S."/>
            <person name="Hansen M."/>
            <person name="Howarth C."/>
            <person name="Imamovic A."/>
            <person name="Ireland A."/>
            <person name="Larimer J."/>
            <person name="McCowan C."/>
            <person name="Murphy C."/>
            <person name="Pearson M."/>
            <person name="Poon T.W."/>
            <person name="Priest M."/>
            <person name="Roberts A."/>
            <person name="Saif S."/>
            <person name="Shea T."/>
            <person name="Sisk P."/>
            <person name="Sykes S."/>
            <person name="Wortman J."/>
            <person name="Nusbaum C."/>
            <person name="Birren B."/>
        </authorList>
    </citation>
    <scope>NUCLEOTIDE SEQUENCE [LARGE SCALE GENOMIC DNA]</scope>
    <source>
        <strain evidence="2 3">CBS 101466</strain>
    </source>
</reference>
<name>W2SGI7_CYPE1</name>
<evidence type="ECO:0000313" key="2">
    <source>
        <dbReference type="EMBL" id="ETN47113.1"/>
    </source>
</evidence>
<dbReference type="RefSeq" id="XP_008711825.1">
    <property type="nucleotide sequence ID" value="XM_008713603.1"/>
</dbReference>
<organism evidence="2 3">
    <name type="scientific">Cyphellophora europaea (strain CBS 101466)</name>
    <name type="common">Phialophora europaea</name>
    <dbReference type="NCBI Taxonomy" id="1220924"/>
    <lineage>
        <taxon>Eukaryota</taxon>
        <taxon>Fungi</taxon>
        <taxon>Dikarya</taxon>
        <taxon>Ascomycota</taxon>
        <taxon>Pezizomycotina</taxon>
        <taxon>Eurotiomycetes</taxon>
        <taxon>Chaetothyriomycetidae</taxon>
        <taxon>Chaetothyriales</taxon>
        <taxon>Cyphellophoraceae</taxon>
        <taxon>Cyphellophora</taxon>
    </lineage>
</organism>
<dbReference type="HOGENOM" id="CLU_1970485_0_0_1"/>
<dbReference type="VEuPathDB" id="FungiDB:HMPREF1541_01303"/>
<dbReference type="GeneID" id="19968642"/>
<dbReference type="EMBL" id="KB822711">
    <property type="protein sequence ID" value="ETN47113.1"/>
    <property type="molecule type" value="Genomic_DNA"/>
</dbReference>
<protein>
    <submittedName>
        <fullName evidence="2">Uncharacterized protein</fullName>
    </submittedName>
</protein>
<dbReference type="Proteomes" id="UP000030752">
    <property type="component" value="Unassembled WGS sequence"/>
</dbReference>
<dbReference type="InParanoid" id="W2SGI7"/>
<keyword evidence="3" id="KW-1185">Reference proteome</keyword>